<dbReference type="InterPro" id="IPR049512">
    <property type="entry name" value="DJR-like_dom"/>
</dbReference>
<dbReference type="Pfam" id="PF21738">
    <property type="entry name" value="DJR-like_dom"/>
    <property type="match status" value="1"/>
</dbReference>
<keyword evidence="2" id="KW-1133">Transmembrane helix</keyword>
<evidence type="ECO:0000259" key="3">
    <source>
        <dbReference type="PROSITE" id="PS50157"/>
    </source>
</evidence>
<dbReference type="InterPro" id="IPR036444">
    <property type="entry name" value="PLipase_A2_dom_sf"/>
</dbReference>
<gene>
    <name evidence="4" type="ORF">NQ315_008775</name>
</gene>
<dbReference type="InterPro" id="IPR013607">
    <property type="entry name" value="Phospholipase_A2-like"/>
</dbReference>
<keyword evidence="2" id="KW-0472">Membrane</keyword>
<organism evidence="4 5">
    <name type="scientific">Exocentrus adspersus</name>
    <dbReference type="NCBI Taxonomy" id="1586481"/>
    <lineage>
        <taxon>Eukaryota</taxon>
        <taxon>Metazoa</taxon>
        <taxon>Ecdysozoa</taxon>
        <taxon>Arthropoda</taxon>
        <taxon>Hexapoda</taxon>
        <taxon>Insecta</taxon>
        <taxon>Pterygota</taxon>
        <taxon>Neoptera</taxon>
        <taxon>Endopterygota</taxon>
        <taxon>Coleoptera</taxon>
        <taxon>Polyphaga</taxon>
        <taxon>Cucujiformia</taxon>
        <taxon>Chrysomeloidea</taxon>
        <taxon>Cerambycidae</taxon>
        <taxon>Lamiinae</taxon>
        <taxon>Acanthocinini</taxon>
        <taxon>Exocentrus</taxon>
    </lineage>
</organism>
<dbReference type="GO" id="GO:0008270">
    <property type="term" value="F:zinc ion binding"/>
    <property type="evidence" value="ECO:0007669"/>
    <property type="project" value="UniProtKB-KW"/>
</dbReference>
<dbReference type="PANTHER" id="PTHR31511">
    <property type="entry name" value="PROTEIN CBG23764"/>
    <property type="match status" value="1"/>
</dbReference>
<dbReference type="GO" id="GO:0000166">
    <property type="term" value="F:nucleotide binding"/>
    <property type="evidence" value="ECO:0007669"/>
    <property type="project" value="InterPro"/>
</dbReference>
<keyword evidence="1" id="KW-0863">Zinc-finger</keyword>
<dbReference type="GO" id="GO:0006644">
    <property type="term" value="P:phospholipid metabolic process"/>
    <property type="evidence" value="ECO:0007669"/>
    <property type="project" value="InterPro"/>
</dbReference>
<dbReference type="Pfam" id="PF08398">
    <property type="entry name" value="Phospholip_A2_4"/>
    <property type="match status" value="1"/>
</dbReference>
<keyword evidence="5" id="KW-1185">Reference proteome</keyword>
<dbReference type="GO" id="GO:0005198">
    <property type="term" value="F:structural molecule activity"/>
    <property type="evidence" value="ECO:0007669"/>
    <property type="project" value="InterPro"/>
</dbReference>
<dbReference type="GO" id="GO:0003676">
    <property type="term" value="F:nucleic acid binding"/>
    <property type="evidence" value="ECO:0007669"/>
    <property type="project" value="InterPro"/>
</dbReference>
<dbReference type="GO" id="GO:0050482">
    <property type="term" value="P:arachidonate secretion"/>
    <property type="evidence" value="ECO:0007669"/>
    <property type="project" value="InterPro"/>
</dbReference>
<dbReference type="SUPFAM" id="SSF56672">
    <property type="entry name" value="DNA/RNA polymerases"/>
    <property type="match status" value="1"/>
</dbReference>
<dbReference type="GO" id="GO:0004623">
    <property type="term" value="F:phospholipase A2 activity"/>
    <property type="evidence" value="ECO:0007669"/>
    <property type="project" value="InterPro"/>
</dbReference>
<dbReference type="PROSITE" id="PS50157">
    <property type="entry name" value="ZINC_FINGER_C2H2_2"/>
    <property type="match status" value="1"/>
</dbReference>
<dbReference type="GO" id="GO:0042575">
    <property type="term" value="C:DNA polymerase complex"/>
    <property type="evidence" value="ECO:0007669"/>
    <property type="project" value="UniProtKB-ARBA"/>
</dbReference>
<name>A0AAV8VGR4_9CUCU</name>
<accession>A0AAV8VGR4</accession>
<dbReference type="InterPro" id="IPR017964">
    <property type="entry name" value="DNA-dir_DNA_pol_B_CS"/>
</dbReference>
<evidence type="ECO:0000256" key="2">
    <source>
        <dbReference type="SAM" id="Phobius"/>
    </source>
</evidence>
<dbReference type="PANTHER" id="PTHR31511:SF12">
    <property type="entry name" value="RHO TERMINATION FACTOR N-TERMINAL DOMAIN-CONTAINING PROTEIN"/>
    <property type="match status" value="1"/>
</dbReference>
<protein>
    <recommendedName>
        <fullName evidence="3">C2H2-type domain-containing protein</fullName>
    </recommendedName>
</protein>
<proteinExistence type="predicted"/>
<dbReference type="InterPro" id="IPR043502">
    <property type="entry name" value="DNA/RNA_pol_sf"/>
</dbReference>
<feature type="transmembrane region" description="Helical" evidence="2">
    <location>
        <begin position="1950"/>
        <end position="1967"/>
    </location>
</feature>
<keyword evidence="1" id="KW-0479">Metal-binding</keyword>
<dbReference type="GO" id="GO:0071897">
    <property type="term" value="P:DNA biosynthetic process"/>
    <property type="evidence" value="ECO:0007669"/>
    <property type="project" value="UniProtKB-ARBA"/>
</dbReference>
<dbReference type="InterPro" id="IPR013087">
    <property type="entry name" value="Znf_C2H2_type"/>
</dbReference>
<dbReference type="EMBL" id="JANEYG010000095">
    <property type="protein sequence ID" value="KAJ8913383.1"/>
    <property type="molecule type" value="Genomic_DNA"/>
</dbReference>
<evidence type="ECO:0000256" key="1">
    <source>
        <dbReference type="PROSITE-ProRule" id="PRU00042"/>
    </source>
</evidence>
<comment type="caution">
    <text evidence="4">The sequence shown here is derived from an EMBL/GenBank/DDBJ whole genome shotgun (WGS) entry which is preliminary data.</text>
</comment>
<evidence type="ECO:0000313" key="5">
    <source>
        <dbReference type="Proteomes" id="UP001159042"/>
    </source>
</evidence>
<dbReference type="SUPFAM" id="SSF53098">
    <property type="entry name" value="Ribonuclease H-like"/>
    <property type="match status" value="1"/>
</dbReference>
<dbReference type="PROSITE" id="PS00116">
    <property type="entry name" value="DNA_POLYMERASE_B"/>
    <property type="match status" value="1"/>
</dbReference>
<dbReference type="Proteomes" id="UP001159042">
    <property type="component" value="Unassembled WGS sequence"/>
</dbReference>
<dbReference type="InterPro" id="IPR012337">
    <property type="entry name" value="RNaseH-like_sf"/>
</dbReference>
<feature type="domain" description="C2H2-type" evidence="3">
    <location>
        <begin position="976"/>
        <end position="1006"/>
    </location>
</feature>
<dbReference type="Gene3D" id="1.20.90.10">
    <property type="entry name" value="Phospholipase A2 domain"/>
    <property type="match status" value="1"/>
</dbReference>
<sequence length="1982" mass="228744">MLLHETKLINRRLKRVKKGSGVINTLINKLPFELHIPGYQYCGPGTKLAKRLARGDPGINKLDQSCREHDIAYNQSSNLEDRHKADYRLEQQAWERVKSKDASLGEKSAAWAITNTMKAKRKLGMGLNKKPKGRKRRQKRIIPIPKQGGFLPLLLPILGALGALGGGAAGIAKAVNDAKASNQQLAEQQRHNLTMEKAATVGTYEVKDINDYIQQNIPISPFIQIKIYANRNTQKIIIDTTVDIDFTTDKSIGVDNSIIDLEYHNYQPFVTSTFEYNDEIRIPIQELDAYTLPCESILYLEGSLTTDDGKTPTKLKLINNAFAYIFREVRYELNGVVVDSTRNVGLTSTLKGYLSYNENESVKLQNAGWFPKTKVLPFTNKFNVCIPLKMLMGFFEDYKKIILNMKQELVLIRNSDDLDAVTATDETEKPKINIEKLYWRVPHVSVAIAQQLQLTKILDKNVEILLPFRSWELVEYSSMPETTRHTWPVKTTTKLETPRHIVVAFQTDKKSKVTSNMSTFDNCNLTNIRIFLNSERYPYNDLFLDFNNEKYATLYEMFSNFRASYYESGNEPIFNPTEFKDISPVAHIDCSRQKETVQQGSVVLRIELETAKNTPKDTTAYCLIFCSNRLREIPPYYIAQVGVGINQYAKNNLKRLFSRHVDDLKRSLTRQVNDQISLEVKQVIDLKRSLTRQVNDQISLEVKQNRISSYRFTSPRSLIDYNDFFEEIREKVFNVIREYIKEHVSLKINFEAFGLYIIPEKELSDVKSFNTANKVITPSSDLQKIFEEFINEILAQASEFQEKNSGWTLKQIMFLDVNINKFNPIAASSYIKLPKAIENKKAVLNIKNNDMACFAWSVNAALFPSQGDPTATSSYPHYDTLLNFTNLEFPIKLKDIHRFEKMNNISINVFGVETEYKDGKYVTEVVGPLHFTKQRQPTHVNLLLVSDGEGNNHYCLISDLSRLVSSKKSKHYGKIYFCDGCLQSFSTINHLKQHEKNDCNHLCTKIPTTYPKLNKYGETVPENILKFVNFEKQLPVPFVIYADFECILKPIQGNEPLDDKPFTVKVAEHEPYSFGFYVKCNFNDQYSKFVSYIGANAGQVFIEKLDETVLDLYNTHMKHIKEMMLTDQETAEFQRATTCYICMKPFNEVDVKVRDHCHLTGRYRGPAHSICNLNYKVPNFIPVFFHNLSNYDSKLFIRKITCKKEPLSVIAQNKEKYISFTKSILVEKSSEPKKPDKYLKLKFVDSFRFLPKSLDKLSQNLQSHQCIETRRHFQEDEQFNLIRQKGVFPYTYTDSMQKLEEKQLPSKEKFFNDLTNESLSDKDYERANKVWNTFKCETLGDYAYVYLKSDVLLLADVFENFRKVCLEQYKLDPAHYLTAPSLSWDAMLLYTRIDLELLTDIDMLHFFRKGIRGGVSQCSMRKAVANNKFLANYDPSKPDSYIMYLDATNLYGAAMKDYLPTGDFRWVNEQELENFNCLDVEDNSPKGYVLEVDLEYPQNLHDTHDQLPFCPEQFTPPNSKLPKLIPNLHDKTKYIIHYKNLKQCLKYGLKLKNIHRILEFSQSTWLGSYIDLNTRLRNAANNEFEKELFKLMVNSIFGKTMENVDKRQDIKLCSCWENKNKRLGARALIALPHFKSCSVFDEELVAVLMGKVKVVYDKPVYIGFTILDLSKTIIYEFLYGYIKSTYGDKATLLYTDTDSLILHIFTENPYNDIKNHIEYFDTSNYSEDTVHGMPKTTSVVGKMKDEYAGRPVECFYGTGAKSYCVKAGDVMKKAKGVSKSVIKHHMELNDYVRVVENGGTIFCKMFVITSALQTLYTELKNKVALSYKDDKSLAVTMVLLSSQFVILQAVLQNMLYIQYPFNAQEVFICFDNDARKNDSWPSDWGRMTLYTTSNNLSTLMAPILNSSTQYKLKIRFQDNTVGDTDWKRIDMTTCPTHTNFEKLSVGNSDLVLWLLYYITVCSSLFILKTIVKSVYRKLYAVK</sequence>
<keyword evidence="1" id="KW-0862">Zinc</keyword>
<evidence type="ECO:0000313" key="4">
    <source>
        <dbReference type="EMBL" id="KAJ8913383.1"/>
    </source>
</evidence>
<keyword evidence="2" id="KW-0812">Transmembrane</keyword>
<reference evidence="4 5" key="1">
    <citation type="journal article" date="2023" name="Insect Mol. Biol.">
        <title>Genome sequencing provides insights into the evolution of gene families encoding plant cell wall-degrading enzymes in longhorned beetles.</title>
        <authorList>
            <person name="Shin N.R."/>
            <person name="Okamura Y."/>
            <person name="Kirsch R."/>
            <person name="Pauchet Y."/>
        </authorList>
    </citation>
    <scope>NUCLEOTIDE SEQUENCE [LARGE SCALE GENOMIC DNA]</scope>
    <source>
        <strain evidence="4">EAD_L_NR</strain>
    </source>
</reference>